<dbReference type="Proteomes" id="UP001152531">
    <property type="component" value="Unassembled WGS sequence"/>
</dbReference>
<reference evidence="1" key="1">
    <citation type="submission" date="2022-06" db="EMBL/GenBank/DDBJ databases">
        <authorList>
            <person name="Legras J.-L."/>
            <person name="Devillers H."/>
            <person name="Grondin C."/>
        </authorList>
    </citation>
    <scope>NUCLEOTIDE SEQUENCE</scope>
    <source>
        <strain evidence="1">CLIB 1444</strain>
    </source>
</reference>
<name>A0ACA9Y361_9ASCO</name>
<comment type="caution">
    <text evidence="1">The sequence shown here is derived from an EMBL/GenBank/DDBJ whole genome shotgun (WGS) entry which is preliminary data.</text>
</comment>
<organism evidence="1 2">
    <name type="scientific">[Candida] jaroonii</name>
    <dbReference type="NCBI Taxonomy" id="467808"/>
    <lineage>
        <taxon>Eukaryota</taxon>
        <taxon>Fungi</taxon>
        <taxon>Dikarya</taxon>
        <taxon>Ascomycota</taxon>
        <taxon>Saccharomycotina</taxon>
        <taxon>Pichiomycetes</taxon>
        <taxon>Debaryomycetaceae</taxon>
        <taxon>Yamadazyma</taxon>
    </lineage>
</organism>
<sequence>MTESTPLLKRARDEEENLEYEEYEDFEMSPRVKYSLLTLGILSSLAVLYFFTVFLPGYFIPESTDLVDIIKVSDSNVQLIPLKPIKKTGFELFAYEDNQLKGEEMELSFPEDFSYEYNSNNKEHKRKVERLILIGDIHGHYIQFRHLLRKLNYNAKKDHIIVLGDFVSKGPDSIKVLDYLMKNKIDCILGNHEYYVLQNYASFHGKQFPDFVNGSAHSDGLSIEGFNDDPEFLLAKKLQADHIKYINSCPIIKKIGEVPIYRKKDSNDILNGGVSTKSTRKGVVVHGGLRWDLSLYEQQPVDNLEMRSLIGPYFNQSTDDPHEPNAVSWSKIWNKQQKLLKSDESLVVYYGHDARRGLNLKNYARGLDTGCDRGDLLSAMVLWNELQDGVVIHKEKAVQVHC</sequence>
<gene>
    <name evidence="1" type="ORF">CLIB1444_02S06524</name>
</gene>
<evidence type="ECO:0000313" key="2">
    <source>
        <dbReference type="Proteomes" id="UP001152531"/>
    </source>
</evidence>
<evidence type="ECO:0000313" key="1">
    <source>
        <dbReference type="EMBL" id="CAH6719352.1"/>
    </source>
</evidence>
<protein>
    <submittedName>
        <fullName evidence="1">Uncharacterized protein</fullName>
    </submittedName>
</protein>
<keyword evidence="2" id="KW-1185">Reference proteome</keyword>
<dbReference type="EMBL" id="CALSDN010000002">
    <property type="protein sequence ID" value="CAH6719352.1"/>
    <property type="molecule type" value="Genomic_DNA"/>
</dbReference>
<accession>A0ACA9Y361</accession>
<proteinExistence type="predicted"/>